<dbReference type="InterPro" id="IPR000626">
    <property type="entry name" value="Ubiquitin-like_dom"/>
</dbReference>
<dbReference type="Pfam" id="PF02752">
    <property type="entry name" value="Arrestin_C"/>
    <property type="match status" value="1"/>
</dbReference>
<dbReference type="SUPFAM" id="SSF81296">
    <property type="entry name" value="E set domains"/>
    <property type="match status" value="2"/>
</dbReference>
<dbReference type="InterPro" id="IPR011022">
    <property type="entry name" value="Arrestin_C-like"/>
</dbReference>
<dbReference type="SMART" id="SM00213">
    <property type="entry name" value="UBQ"/>
    <property type="match status" value="1"/>
</dbReference>
<dbReference type="InterPro" id="IPR006636">
    <property type="entry name" value="STI1_HS-bd"/>
</dbReference>
<dbReference type="PROSITE" id="PS50030">
    <property type="entry name" value="UBA"/>
    <property type="match status" value="1"/>
</dbReference>
<dbReference type="SMART" id="SM00727">
    <property type="entry name" value="STI1"/>
    <property type="match status" value="3"/>
</dbReference>
<dbReference type="EMBL" id="NJHN03000096">
    <property type="protein sequence ID" value="KAH9415478.1"/>
    <property type="molecule type" value="Genomic_DNA"/>
</dbReference>
<keyword evidence="6" id="KW-1185">Reference proteome</keyword>
<feature type="domain" description="UBA" evidence="3">
    <location>
        <begin position="917"/>
        <end position="958"/>
    </location>
</feature>
<protein>
    <submittedName>
        <fullName evidence="5">Ubiquilin-1</fullName>
    </submittedName>
</protein>
<reference evidence="5 6" key="1">
    <citation type="journal article" date="2018" name="J. Allergy Clin. Immunol.">
        <title>High-quality assembly of Dermatophagoides pteronyssinus genome and transcriptome reveals a wide range of novel allergens.</title>
        <authorList>
            <person name="Liu X.Y."/>
            <person name="Yang K.Y."/>
            <person name="Wang M.Q."/>
            <person name="Kwok J.S."/>
            <person name="Zeng X."/>
            <person name="Yang Z."/>
            <person name="Xiao X.J."/>
            <person name="Lau C.P."/>
            <person name="Li Y."/>
            <person name="Huang Z.M."/>
            <person name="Ba J.G."/>
            <person name="Yim A.K."/>
            <person name="Ouyang C.Y."/>
            <person name="Ngai S.M."/>
            <person name="Chan T.F."/>
            <person name="Leung E.L."/>
            <person name="Liu L."/>
            <person name="Liu Z.G."/>
            <person name="Tsui S.K."/>
        </authorList>
    </citation>
    <scope>NUCLEOTIDE SEQUENCE [LARGE SCALE GENOMIC DNA]</scope>
    <source>
        <strain evidence="5">Derp</strain>
    </source>
</reference>
<evidence type="ECO:0000313" key="6">
    <source>
        <dbReference type="Proteomes" id="UP000887458"/>
    </source>
</evidence>
<dbReference type="Proteomes" id="UP000887458">
    <property type="component" value="Unassembled WGS sequence"/>
</dbReference>
<feature type="domain" description="Ubiquitin-like" evidence="4">
    <location>
        <begin position="377"/>
        <end position="447"/>
    </location>
</feature>
<organism evidence="5 6">
    <name type="scientific">Dermatophagoides pteronyssinus</name>
    <name type="common">European house dust mite</name>
    <dbReference type="NCBI Taxonomy" id="6956"/>
    <lineage>
        <taxon>Eukaryota</taxon>
        <taxon>Metazoa</taxon>
        <taxon>Ecdysozoa</taxon>
        <taxon>Arthropoda</taxon>
        <taxon>Chelicerata</taxon>
        <taxon>Arachnida</taxon>
        <taxon>Acari</taxon>
        <taxon>Acariformes</taxon>
        <taxon>Sarcoptiformes</taxon>
        <taxon>Astigmata</taxon>
        <taxon>Psoroptidia</taxon>
        <taxon>Analgoidea</taxon>
        <taxon>Pyroglyphidae</taxon>
        <taxon>Dermatophagoidinae</taxon>
        <taxon>Dermatophagoides</taxon>
    </lineage>
</organism>
<feature type="compositionally biased region" description="Low complexity" evidence="2">
    <location>
        <begin position="451"/>
        <end position="489"/>
    </location>
</feature>
<dbReference type="InterPro" id="IPR011021">
    <property type="entry name" value="Arrestin-like_N"/>
</dbReference>
<accession>A0ABQ8IYT9</accession>
<dbReference type="SMART" id="SM01017">
    <property type="entry name" value="Arrestin_C"/>
    <property type="match status" value="1"/>
</dbReference>
<sequence length="959" mass="106028">MNRNLIIKDVEIFLDRDRKIYEMDEMVHGKLRISFQGELHLSKLRIGIVCMSKIRNADDTFDQKKLLEEFYELPRAVSSQILRSGRHEIPFRFRLPNDSESPPSFDGRYGCINYFVECIIDKEGELGHRYGVEIKLENPVRKSLMLSVSGSSEKDLGLFCFGSGSVSIEAIISRKGHVAGETIKLKTLINNTSTLKVQPRAALYQTQIFMSGDRHRTLEIVLVDPINGSEVDPTEVIEDIIEIPIPTRAQLTMKSTIITIKYFVHVTLDIPHNIDLHINLPIVITNKSSMLEARELEQKQQQQHQSLNRHLNSFEDKPKSRKILVKQDKHLLIPIMSENNSTPKPSTSESPNDSGEKSQQQSSSSSSSTPSELKEMINIIVKTSKEREQFQLANNASVKDLRQMVSERYKVEPHKVCLIFSGKILKDGDTLENHKMKDGYIVHLVIRDVKTSNSSSGTSTSNATTSSTATRASTEPTTTTNPAAPPMSSLFNMFLGPPGANNNNNNNNVGGGLPTGMPPMGAGAGGPFDLNQQMMQQLNNPEFMRQMLESPLMQNLYSNPEIFRSIISSNPQFQQLIERNPELNHVLSSPDILRQTFEMMRNPATFQELMRSHDRALSNLESLPGGYNALRRMYTELQEPMINAAQEQFGNNPFVSTTSANSTSSSTNTTSTTPSNTENREPLPNPWQRSNTSTPARPAPGDNRDSAFGVGGGGGGLPFNMLAPGSMQQMMQQMNENPQLVQSLVNSPMMQNMMQNMMNNPQLLHNNPFMPSAAAATGANNTTGTNATSVQANSSLSQNPLYQRIQNNPQAMQAFTQIQRGYEQLIRILGVPVSNISELFSNNPSLLTTSSSTSNNSSTTAVTTSTSTTTASSIANPTGTTTTTPSATGNPSIPNANLLAQMMQHMLQVPAPAVAENRYEQQLLQLEAMGFTNREANLRALIETFGNVEAAIDRLLSRM</sequence>
<dbReference type="Pfam" id="PF00339">
    <property type="entry name" value="Arrestin_N"/>
    <property type="match status" value="1"/>
</dbReference>
<feature type="compositionally biased region" description="Polar residues" evidence="2">
    <location>
        <begin position="337"/>
        <end position="353"/>
    </location>
</feature>
<feature type="compositionally biased region" description="Low complexity" evidence="2">
    <location>
        <begin position="656"/>
        <end position="677"/>
    </location>
</feature>
<dbReference type="Gene3D" id="1.10.8.10">
    <property type="entry name" value="DNA helicase RuvA subunit, C-terminal domain"/>
    <property type="match status" value="1"/>
</dbReference>
<dbReference type="Pfam" id="PF00240">
    <property type="entry name" value="ubiquitin"/>
    <property type="match status" value="1"/>
</dbReference>
<comment type="caution">
    <text evidence="5">The sequence shown here is derived from an EMBL/GenBank/DDBJ whole genome shotgun (WGS) entry which is preliminary data.</text>
</comment>
<evidence type="ECO:0000259" key="4">
    <source>
        <dbReference type="PROSITE" id="PS50053"/>
    </source>
</evidence>
<dbReference type="InterPro" id="IPR014752">
    <property type="entry name" value="Arrestin-like_C"/>
</dbReference>
<evidence type="ECO:0000256" key="2">
    <source>
        <dbReference type="SAM" id="MobiDB-lite"/>
    </source>
</evidence>
<dbReference type="SUPFAM" id="SSF54236">
    <property type="entry name" value="Ubiquitin-like"/>
    <property type="match status" value="1"/>
</dbReference>
<comment type="similarity">
    <text evidence="1">Belongs to the arrestin family.</text>
</comment>
<evidence type="ECO:0000313" key="5">
    <source>
        <dbReference type="EMBL" id="KAH9415478.1"/>
    </source>
</evidence>
<dbReference type="Gene3D" id="2.60.40.640">
    <property type="match status" value="2"/>
</dbReference>
<proteinExistence type="inferred from homology"/>
<dbReference type="InterPro" id="IPR015496">
    <property type="entry name" value="Ubiquilin"/>
</dbReference>
<dbReference type="InterPro" id="IPR014756">
    <property type="entry name" value="Ig_E-set"/>
</dbReference>
<dbReference type="InterPro" id="IPR015940">
    <property type="entry name" value="UBA"/>
</dbReference>
<feature type="region of interest" description="Disordered" evidence="2">
    <location>
        <begin position="294"/>
        <end position="313"/>
    </location>
</feature>
<dbReference type="SUPFAM" id="SSF46934">
    <property type="entry name" value="UBA-like"/>
    <property type="match status" value="1"/>
</dbReference>
<name>A0ABQ8IYT9_DERPT</name>
<dbReference type="InterPro" id="IPR029071">
    <property type="entry name" value="Ubiquitin-like_domsf"/>
</dbReference>
<evidence type="ECO:0000259" key="3">
    <source>
        <dbReference type="PROSITE" id="PS50030"/>
    </source>
</evidence>
<dbReference type="CDD" id="cd14399">
    <property type="entry name" value="UBA_PLICs"/>
    <property type="match status" value="1"/>
</dbReference>
<dbReference type="PROSITE" id="PS50053">
    <property type="entry name" value="UBIQUITIN_2"/>
    <property type="match status" value="1"/>
</dbReference>
<gene>
    <name evidence="5" type="primary">UBQLN1</name>
    <name evidence="5" type="ORF">DERP_010334</name>
</gene>
<dbReference type="Gene3D" id="3.10.20.90">
    <property type="entry name" value="Phosphatidylinositol 3-kinase Catalytic Subunit, Chain A, domain 1"/>
    <property type="match status" value="1"/>
</dbReference>
<dbReference type="Pfam" id="PF00627">
    <property type="entry name" value="UBA"/>
    <property type="match status" value="1"/>
</dbReference>
<dbReference type="Pfam" id="PF23195">
    <property type="entry name" value="UBQLN1"/>
    <property type="match status" value="1"/>
</dbReference>
<reference evidence="5 6" key="2">
    <citation type="journal article" date="2022" name="Mol. Biol. Evol.">
        <title>Comparative Genomics Reveals Insights into the Divergent Evolution of Astigmatic Mites and Household Pest Adaptations.</title>
        <authorList>
            <person name="Xiong Q."/>
            <person name="Wan A.T."/>
            <person name="Liu X."/>
            <person name="Fung C.S."/>
            <person name="Xiao X."/>
            <person name="Malainual N."/>
            <person name="Hou J."/>
            <person name="Wang L."/>
            <person name="Wang M."/>
            <person name="Yang K.Y."/>
            <person name="Cui Y."/>
            <person name="Leung E.L."/>
            <person name="Nong W."/>
            <person name="Shin S.K."/>
            <person name="Au S.W."/>
            <person name="Jeong K.Y."/>
            <person name="Chew F.T."/>
            <person name="Hui J.H."/>
            <person name="Leung T.F."/>
            <person name="Tungtrongchitr A."/>
            <person name="Zhong N."/>
            <person name="Liu Z."/>
            <person name="Tsui S.K."/>
        </authorList>
    </citation>
    <scope>NUCLEOTIDE SEQUENCE [LARGE SCALE GENOMIC DNA]</scope>
    <source>
        <strain evidence="5">Derp</strain>
    </source>
</reference>
<feature type="compositionally biased region" description="Low complexity" evidence="2">
    <location>
        <begin position="358"/>
        <end position="368"/>
    </location>
</feature>
<feature type="region of interest" description="Disordered" evidence="2">
    <location>
        <begin position="847"/>
        <end position="892"/>
    </location>
</feature>
<dbReference type="PANTHER" id="PTHR10677">
    <property type="entry name" value="UBIQUILIN"/>
    <property type="match status" value="1"/>
</dbReference>
<feature type="region of interest" description="Disordered" evidence="2">
    <location>
        <begin position="334"/>
        <end position="373"/>
    </location>
</feature>
<dbReference type="InterPro" id="IPR009060">
    <property type="entry name" value="UBA-like_sf"/>
</dbReference>
<dbReference type="SMART" id="SM00165">
    <property type="entry name" value="UBA"/>
    <property type="match status" value="1"/>
</dbReference>
<feature type="region of interest" description="Disordered" evidence="2">
    <location>
        <begin position="451"/>
        <end position="491"/>
    </location>
</feature>
<feature type="region of interest" description="Disordered" evidence="2">
    <location>
        <begin position="652"/>
        <end position="713"/>
    </location>
</feature>
<dbReference type="PANTHER" id="PTHR10677:SF3">
    <property type="entry name" value="FI07626P-RELATED"/>
    <property type="match status" value="1"/>
</dbReference>
<evidence type="ECO:0000256" key="1">
    <source>
        <dbReference type="ARBA" id="ARBA00005298"/>
    </source>
</evidence>
<dbReference type="Gene3D" id="1.10.260.100">
    <property type="match status" value="1"/>
</dbReference>